<evidence type="ECO:0000256" key="1">
    <source>
        <dbReference type="ARBA" id="ARBA00004170"/>
    </source>
</evidence>
<dbReference type="SUPFAM" id="SSF52540">
    <property type="entry name" value="P-loop containing nucleoside triphosphate hydrolases"/>
    <property type="match status" value="2"/>
</dbReference>
<dbReference type="InterPro" id="IPR001650">
    <property type="entry name" value="Helicase_C-like"/>
</dbReference>
<evidence type="ECO:0000256" key="6">
    <source>
        <dbReference type="ARBA" id="ARBA00022741"/>
    </source>
</evidence>
<dbReference type="EMBL" id="JQBP01000003">
    <property type="protein sequence ID" value="KRN74932.1"/>
    <property type="molecule type" value="Genomic_DNA"/>
</dbReference>
<reference evidence="16 17" key="1">
    <citation type="journal article" date="2015" name="Genome Announc.">
        <title>Expanding the biotechnology potential of lactobacilli through comparative genomics of 213 strains and associated genera.</title>
        <authorList>
            <person name="Sun Z."/>
            <person name="Harris H.M."/>
            <person name="McCann A."/>
            <person name="Guo C."/>
            <person name="Argimon S."/>
            <person name="Zhang W."/>
            <person name="Yang X."/>
            <person name="Jeffery I.B."/>
            <person name="Cooney J.C."/>
            <person name="Kagawa T.F."/>
            <person name="Liu W."/>
            <person name="Song Y."/>
            <person name="Salvetti E."/>
            <person name="Wrobel A."/>
            <person name="Rasinkangas P."/>
            <person name="Parkhill J."/>
            <person name="Rea M.C."/>
            <person name="O'Sullivan O."/>
            <person name="Ritari J."/>
            <person name="Douillard F.P."/>
            <person name="Paul Ross R."/>
            <person name="Yang R."/>
            <person name="Briner A.E."/>
            <person name="Felis G.E."/>
            <person name="de Vos W.M."/>
            <person name="Barrangou R."/>
            <person name="Klaenhammer T.R."/>
            <person name="Caufield P.W."/>
            <person name="Cui Y."/>
            <person name="Zhang H."/>
            <person name="O'Toole P.W."/>
        </authorList>
    </citation>
    <scope>NUCLEOTIDE SEQUENCE [LARGE SCALE GENOMIC DNA]</scope>
    <source>
        <strain evidence="16 17">DSM 20593</strain>
    </source>
</reference>
<evidence type="ECO:0000313" key="17">
    <source>
        <dbReference type="Proteomes" id="UP000051655"/>
    </source>
</evidence>
<dbReference type="InterPro" id="IPR011115">
    <property type="entry name" value="SecA_DEAD"/>
</dbReference>
<dbReference type="Gene3D" id="3.40.50.300">
    <property type="entry name" value="P-loop containing nucleotide triphosphate hydrolases"/>
    <property type="match status" value="2"/>
</dbReference>
<evidence type="ECO:0000256" key="12">
    <source>
        <dbReference type="HAMAP-Rule" id="MF_01382"/>
    </source>
</evidence>
<dbReference type="Gene3D" id="1.10.3060.10">
    <property type="entry name" value="Helical scaffold and wing domains of SecA"/>
    <property type="match status" value="1"/>
</dbReference>
<dbReference type="Gene3D" id="3.90.1440.10">
    <property type="entry name" value="SecA, preprotein cross-linking domain"/>
    <property type="match status" value="1"/>
</dbReference>
<dbReference type="InterPro" id="IPR036670">
    <property type="entry name" value="SecA_X-link_sf"/>
</dbReference>
<dbReference type="InterPro" id="IPR000185">
    <property type="entry name" value="SecA"/>
</dbReference>
<name>A0A0R2JLK5_9LACO</name>
<dbReference type="GO" id="GO:0005886">
    <property type="term" value="C:plasma membrane"/>
    <property type="evidence" value="ECO:0007669"/>
    <property type="project" value="UniProtKB-SubCell"/>
</dbReference>
<dbReference type="Proteomes" id="UP000051655">
    <property type="component" value="Unassembled WGS sequence"/>
</dbReference>
<sequence>MDMVSKKRVNLIVQQRKTLEKLPKKILLEKVQKLKIAKEDSSSYTKQIDTATALICELLRRELGIIPYWTQILAALEMLDNNIVEMATGEGKTITAIITMFLFVINQRQVILFTQNDYLAQRDYEYSKSLFQLIGIDTAVVHPLEETANKSNYVDLVNERQNLYDAHIVYTTSSVFGFDYLQANLVSLEEERLKFKFDVALIDEVDSILLDSARTPLVISGGDKKQSNYFKIANRFVRLLAENEHYELDLMRGSVWLTYEGIKYAERFYRVKHLFTAENVAIVKHILLALRANYLFNEGEDYVLEEGEVKLLDVTSGRIMKNSILENGLHQAIEAKENVKITKENRTLASITLQNMFRKFSKITGMTGTARTSREEFISLYNLKVKTIPHYKKNIRKDLPDQVYPSLRTKYQAIENRVLELQRQGRAVLLITESITSAEIYSQLFWAKNIEHSLLTASQNAKEADIIALAGMSNNITIATIIAGRGTDIRVSEAVNRHGGLAVVATEHFETKRIDNQVRGRTARQGDPGTSEFYISLEDKIFEKYPQKRIMKLMQEDNKNLSKINQSYLKRLVRKIQKQNEDTGYRERFNALEMDETLRIQREMMYSYRIQIMQNPLQSSTKLGDQLLAIVRKIDKNGMGPTSERLVLDYLNENYQLHSTVNYQAEIEKRFRQLDTLFNHSDELLGIFTKQALLKAVDTEWAYHLERMQKLNTMVEKRVTIQKDPVKEYQALGHQLFEDYRQNIQTAFLKNFMLSRVKVNRELQITFP</sequence>
<dbReference type="InterPro" id="IPR036266">
    <property type="entry name" value="SecA_Wing/Scaffold_sf"/>
</dbReference>
<dbReference type="Pfam" id="PF07516">
    <property type="entry name" value="SecA_SW"/>
    <property type="match status" value="1"/>
</dbReference>
<dbReference type="EC" id="7.4.2.8" evidence="12"/>
<comment type="subcellular location">
    <subcellularLocation>
        <location evidence="12">Cell membrane</location>
        <topology evidence="12">Peripheral membrane protein</topology>
        <orientation evidence="12">Cytoplasmic side</orientation>
    </subcellularLocation>
    <subcellularLocation>
        <location evidence="12">Cytoplasm</location>
    </subcellularLocation>
    <subcellularLocation>
        <location evidence="1">Membrane</location>
        <topology evidence="1">Peripheral membrane protein</topology>
    </subcellularLocation>
    <text evidence="12">Distribution is 50-50.</text>
</comment>
<dbReference type="GO" id="GO:0008564">
    <property type="term" value="F:protein-exporting ATPase activity"/>
    <property type="evidence" value="ECO:0007669"/>
    <property type="project" value="UniProtKB-EC"/>
</dbReference>
<dbReference type="Pfam" id="PF21090">
    <property type="entry name" value="P-loop_SecA"/>
    <property type="match status" value="1"/>
</dbReference>
<dbReference type="InterPro" id="IPR014001">
    <property type="entry name" value="Helicase_ATP-bd"/>
</dbReference>
<feature type="domain" description="Helicase C-terminal" evidence="14">
    <location>
        <begin position="406"/>
        <end position="572"/>
    </location>
</feature>
<dbReference type="InterPro" id="IPR044722">
    <property type="entry name" value="SecA_SF2_C"/>
</dbReference>
<protein>
    <recommendedName>
        <fullName evidence="12">Protein translocase subunit SecA</fullName>
        <ecNumber evidence="12">7.4.2.8</ecNumber>
    </recommendedName>
</protein>
<accession>A0A0R2JLK5</accession>
<keyword evidence="11 12" id="KW-0472">Membrane</keyword>
<dbReference type="Pfam" id="PF01043">
    <property type="entry name" value="SecA_PP_bind"/>
    <property type="match status" value="1"/>
</dbReference>
<evidence type="ECO:0000256" key="7">
    <source>
        <dbReference type="ARBA" id="ARBA00022840"/>
    </source>
</evidence>
<evidence type="ECO:0000259" key="13">
    <source>
        <dbReference type="PROSITE" id="PS51192"/>
    </source>
</evidence>
<keyword evidence="6 12" id="KW-0547">Nucleotide-binding</keyword>
<dbReference type="GO" id="GO:0017038">
    <property type="term" value="P:protein import"/>
    <property type="evidence" value="ECO:0007669"/>
    <property type="project" value="InterPro"/>
</dbReference>
<dbReference type="AlphaFoldDB" id="A0A0R2JLK5"/>
<comment type="function">
    <text evidence="12">Part of the Sec protein translocase complex. Interacts with the SecYEG preprotein conducting channel. Has a central role in coupling the hydrolysis of ATP to the transfer of proteins into and across the cell membrane, serving as an ATP-driven molecular motor driving the stepwise translocation of polypeptide chains across the membrane.</text>
</comment>
<dbReference type="SMART" id="SM00958">
    <property type="entry name" value="SecA_PP_bind"/>
    <property type="match status" value="1"/>
</dbReference>
<dbReference type="GO" id="GO:0005829">
    <property type="term" value="C:cytosol"/>
    <property type="evidence" value="ECO:0007669"/>
    <property type="project" value="TreeGrafter"/>
</dbReference>
<keyword evidence="10 12" id="KW-0811">Translocation</keyword>
<dbReference type="PROSITE" id="PS51194">
    <property type="entry name" value="HELICASE_CTER"/>
    <property type="match status" value="1"/>
</dbReference>
<dbReference type="InterPro" id="IPR014018">
    <property type="entry name" value="SecA_motor_DEAD"/>
</dbReference>
<dbReference type="PATRIC" id="fig|1616.3.peg.706"/>
<dbReference type="FunFam" id="3.40.50.300:FF:000429">
    <property type="entry name" value="Preprotein translocase subunit SecA"/>
    <property type="match status" value="1"/>
</dbReference>
<evidence type="ECO:0000256" key="4">
    <source>
        <dbReference type="ARBA" id="ARBA00022475"/>
    </source>
</evidence>
<keyword evidence="9 12" id="KW-1278">Translocase</keyword>
<dbReference type="GO" id="GO:0065002">
    <property type="term" value="P:intracellular protein transmembrane transport"/>
    <property type="evidence" value="ECO:0007669"/>
    <property type="project" value="UniProtKB-UniRule"/>
</dbReference>
<feature type="domain" description="SecA family profile" evidence="15">
    <location>
        <begin position="1"/>
        <end position="566"/>
    </location>
</feature>
<dbReference type="SUPFAM" id="SSF81886">
    <property type="entry name" value="Helical scaffold and wing domains of SecA"/>
    <property type="match status" value="1"/>
</dbReference>
<evidence type="ECO:0000256" key="11">
    <source>
        <dbReference type="ARBA" id="ARBA00023136"/>
    </source>
</evidence>
<comment type="catalytic activity">
    <reaction evidence="12">
        <text>ATP + H2O + cellular proteinSide 1 = ADP + phosphate + cellular proteinSide 2.</text>
        <dbReference type="EC" id="7.4.2.8"/>
    </reaction>
</comment>
<feature type="binding site" evidence="12">
    <location>
        <position position="488"/>
    </location>
    <ligand>
        <name>ATP</name>
        <dbReference type="ChEBI" id="CHEBI:30616"/>
    </ligand>
</feature>
<dbReference type="PROSITE" id="PS51196">
    <property type="entry name" value="SECA_MOTOR_DEAD"/>
    <property type="match status" value="1"/>
</dbReference>
<keyword evidence="5 12" id="KW-0963">Cytoplasm</keyword>
<dbReference type="PANTHER" id="PTHR30612:SF0">
    <property type="entry name" value="CHLOROPLAST PROTEIN-TRANSPORTING ATPASE"/>
    <property type="match status" value="1"/>
</dbReference>
<dbReference type="CDD" id="cd18803">
    <property type="entry name" value="SF2_C_secA"/>
    <property type="match status" value="1"/>
</dbReference>
<dbReference type="PANTHER" id="PTHR30612">
    <property type="entry name" value="SECA INNER MEMBRANE COMPONENT OF SEC PROTEIN SECRETION SYSTEM"/>
    <property type="match status" value="1"/>
</dbReference>
<evidence type="ECO:0000256" key="8">
    <source>
        <dbReference type="ARBA" id="ARBA00022927"/>
    </source>
</evidence>
<dbReference type="InterPro" id="IPR011130">
    <property type="entry name" value="SecA_preprotein_X-link_dom"/>
</dbReference>
<dbReference type="InterPro" id="IPR011116">
    <property type="entry name" value="SecA_Wing/Scaffold"/>
</dbReference>
<keyword evidence="4 12" id="KW-1003">Cell membrane</keyword>
<dbReference type="OrthoDB" id="9805579at2"/>
<dbReference type="PROSITE" id="PS51192">
    <property type="entry name" value="HELICASE_ATP_BIND_1"/>
    <property type="match status" value="1"/>
</dbReference>
<dbReference type="SMART" id="SM00957">
    <property type="entry name" value="SecA_DEAD"/>
    <property type="match status" value="1"/>
</dbReference>
<keyword evidence="8 12" id="KW-0653">Protein transport</keyword>
<dbReference type="SUPFAM" id="SSF81767">
    <property type="entry name" value="Pre-protein crosslinking domain of SecA"/>
    <property type="match status" value="1"/>
</dbReference>
<dbReference type="InterPro" id="IPR027417">
    <property type="entry name" value="P-loop_NTPase"/>
</dbReference>
<evidence type="ECO:0000256" key="9">
    <source>
        <dbReference type="ARBA" id="ARBA00022967"/>
    </source>
</evidence>
<gene>
    <name evidence="12" type="primary">secA</name>
    <name evidence="16" type="ORF">IV73_GL000686</name>
</gene>
<dbReference type="Pfam" id="PF07517">
    <property type="entry name" value="SecA_DEAD"/>
    <property type="match status" value="1"/>
</dbReference>
<comment type="caution">
    <text evidence="16">The sequence shown here is derived from an EMBL/GenBank/DDBJ whole genome shotgun (WGS) entry which is preliminary data.</text>
</comment>
<proteinExistence type="inferred from homology"/>
<dbReference type="GO" id="GO:0005524">
    <property type="term" value="F:ATP binding"/>
    <property type="evidence" value="ECO:0007669"/>
    <property type="project" value="UniProtKB-UniRule"/>
</dbReference>
<evidence type="ECO:0000256" key="2">
    <source>
        <dbReference type="ARBA" id="ARBA00007650"/>
    </source>
</evidence>
<dbReference type="GO" id="GO:0043952">
    <property type="term" value="P:protein transport by the Sec complex"/>
    <property type="evidence" value="ECO:0007669"/>
    <property type="project" value="TreeGrafter"/>
</dbReference>
<dbReference type="GO" id="GO:0031522">
    <property type="term" value="C:cell envelope Sec protein transport complex"/>
    <property type="evidence" value="ECO:0007669"/>
    <property type="project" value="TreeGrafter"/>
</dbReference>
<feature type="domain" description="Helicase ATP-binding" evidence="13">
    <location>
        <begin position="73"/>
        <end position="221"/>
    </location>
</feature>
<feature type="binding site" evidence="12">
    <location>
        <position position="71"/>
    </location>
    <ligand>
        <name>ATP</name>
        <dbReference type="ChEBI" id="CHEBI:30616"/>
    </ligand>
</feature>
<dbReference type="GO" id="GO:0006605">
    <property type="term" value="P:protein targeting"/>
    <property type="evidence" value="ECO:0007669"/>
    <property type="project" value="UniProtKB-UniRule"/>
</dbReference>
<feature type="binding site" evidence="12">
    <location>
        <begin position="89"/>
        <end position="93"/>
    </location>
    <ligand>
        <name>ATP</name>
        <dbReference type="ChEBI" id="CHEBI:30616"/>
    </ligand>
</feature>
<organism evidence="16 17">
    <name type="scientific">Weissella kandleri</name>
    <dbReference type="NCBI Taxonomy" id="1616"/>
    <lineage>
        <taxon>Bacteria</taxon>
        <taxon>Bacillati</taxon>
        <taxon>Bacillota</taxon>
        <taxon>Bacilli</taxon>
        <taxon>Lactobacillales</taxon>
        <taxon>Lactobacillaceae</taxon>
        <taxon>Weissella</taxon>
    </lineage>
</organism>
<dbReference type="PRINTS" id="PR00906">
    <property type="entry name" value="SECA"/>
</dbReference>
<keyword evidence="3 12" id="KW-0813">Transport</keyword>
<evidence type="ECO:0000259" key="15">
    <source>
        <dbReference type="PROSITE" id="PS51196"/>
    </source>
</evidence>
<evidence type="ECO:0000256" key="5">
    <source>
        <dbReference type="ARBA" id="ARBA00022490"/>
    </source>
</evidence>
<dbReference type="STRING" id="1616.IV73_GL000686"/>
<evidence type="ECO:0000256" key="10">
    <source>
        <dbReference type="ARBA" id="ARBA00023010"/>
    </source>
</evidence>
<evidence type="ECO:0000256" key="3">
    <source>
        <dbReference type="ARBA" id="ARBA00022448"/>
    </source>
</evidence>
<comment type="similarity">
    <text evidence="2 12">Belongs to the SecA family.</text>
</comment>
<evidence type="ECO:0000313" key="16">
    <source>
        <dbReference type="EMBL" id="KRN74932.1"/>
    </source>
</evidence>
<dbReference type="HAMAP" id="MF_01382">
    <property type="entry name" value="SecA"/>
    <property type="match status" value="1"/>
</dbReference>
<comment type="subunit">
    <text evidence="12">Monomer and homodimer. Part of the essential Sec protein translocation apparatus which comprises SecA, SecYEG and auxiliary proteins SecDF. Other proteins may also be involved.</text>
</comment>
<keyword evidence="7 12" id="KW-0067">ATP-binding</keyword>
<keyword evidence="17" id="KW-1185">Reference proteome</keyword>
<evidence type="ECO:0000259" key="14">
    <source>
        <dbReference type="PROSITE" id="PS51194"/>
    </source>
</evidence>